<dbReference type="Pfam" id="PF13377">
    <property type="entry name" value="Peripla_BP_3"/>
    <property type="match status" value="1"/>
</dbReference>
<dbReference type="InterPro" id="IPR010982">
    <property type="entry name" value="Lambda_DNA-bd_dom_sf"/>
</dbReference>
<organism evidence="7 8">
    <name type="scientific">Paenibacillus harenae</name>
    <dbReference type="NCBI Taxonomy" id="306543"/>
    <lineage>
        <taxon>Bacteria</taxon>
        <taxon>Bacillati</taxon>
        <taxon>Bacillota</taxon>
        <taxon>Bacilli</taxon>
        <taxon>Bacillales</taxon>
        <taxon>Paenibacillaceae</taxon>
        <taxon>Paenibacillus</taxon>
    </lineage>
</organism>
<gene>
    <name evidence="7" type="ORF">J2T15_001515</name>
</gene>
<evidence type="ECO:0000256" key="3">
    <source>
        <dbReference type="ARBA" id="ARBA00023125"/>
    </source>
</evidence>
<dbReference type="CDD" id="cd19974">
    <property type="entry name" value="PBP1_LacI-like"/>
    <property type="match status" value="1"/>
</dbReference>
<dbReference type="PANTHER" id="PTHR30146">
    <property type="entry name" value="LACI-RELATED TRANSCRIPTIONAL REPRESSOR"/>
    <property type="match status" value="1"/>
</dbReference>
<dbReference type="Proteomes" id="UP001229346">
    <property type="component" value="Unassembled WGS sequence"/>
</dbReference>
<evidence type="ECO:0000256" key="2">
    <source>
        <dbReference type="ARBA" id="ARBA00023015"/>
    </source>
</evidence>
<dbReference type="PANTHER" id="PTHR30146:SF148">
    <property type="entry name" value="HTH-TYPE TRANSCRIPTIONAL REPRESSOR PURR-RELATED"/>
    <property type="match status" value="1"/>
</dbReference>
<keyword evidence="1" id="KW-0678">Repressor</keyword>
<feature type="coiled-coil region" evidence="5">
    <location>
        <begin position="211"/>
        <end position="257"/>
    </location>
</feature>
<dbReference type="SMART" id="SM00354">
    <property type="entry name" value="HTH_LACI"/>
    <property type="match status" value="1"/>
</dbReference>
<name>A0ABT9TXI2_PAEHA</name>
<dbReference type="InterPro" id="IPR028082">
    <property type="entry name" value="Peripla_BP_I"/>
</dbReference>
<proteinExistence type="predicted"/>
<evidence type="ECO:0000313" key="8">
    <source>
        <dbReference type="Proteomes" id="UP001229346"/>
    </source>
</evidence>
<evidence type="ECO:0000256" key="5">
    <source>
        <dbReference type="SAM" id="Coils"/>
    </source>
</evidence>
<comment type="caution">
    <text evidence="7">The sequence shown here is derived from an EMBL/GenBank/DDBJ whole genome shotgun (WGS) entry which is preliminary data.</text>
</comment>
<keyword evidence="5" id="KW-0175">Coiled coil</keyword>
<evidence type="ECO:0000256" key="4">
    <source>
        <dbReference type="ARBA" id="ARBA00023163"/>
    </source>
</evidence>
<dbReference type="EMBL" id="JAUSSU010000003">
    <property type="protein sequence ID" value="MDQ0112080.1"/>
    <property type="molecule type" value="Genomic_DNA"/>
</dbReference>
<evidence type="ECO:0000256" key="1">
    <source>
        <dbReference type="ARBA" id="ARBA00022491"/>
    </source>
</evidence>
<dbReference type="InterPro" id="IPR000843">
    <property type="entry name" value="HTH_LacI"/>
</dbReference>
<reference evidence="7 8" key="1">
    <citation type="submission" date="2023-07" db="EMBL/GenBank/DDBJ databases">
        <title>Sorghum-associated microbial communities from plants grown in Nebraska, USA.</title>
        <authorList>
            <person name="Schachtman D."/>
        </authorList>
    </citation>
    <scope>NUCLEOTIDE SEQUENCE [LARGE SCALE GENOMIC DNA]</scope>
    <source>
        <strain evidence="7 8">CC482</strain>
    </source>
</reference>
<dbReference type="SUPFAM" id="SSF53822">
    <property type="entry name" value="Periplasmic binding protein-like I"/>
    <property type="match status" value="1"/>
</dbReference>
<dbReference type="RefSeq" id="WP_307202624.1">
    <property type="nucleotide sequence ID" value="NZ_JAUSST010000003.1"/>
</dbReference>
<keyword evidence="8" id="KW-1185">Reference proteome</keyword>
<accession>A0ABT9TXI2</accession>
<dbReference type="InterPro" id="IPR046335">
    <property type="entry name" value="LacI/GalR-like_sensor"/>
</dbReference>
<dbReference type="PROSITE" id="PS50932">
    <property type="entry name" value="HTH_LACI_2"/>
    <property type="match status" value="1"/>
</dbReference>
<sequence length="359" mass="40288">MSKKVTMQQIADYLGVSKFVVSKALSGKGGVSDATKERVIGAASQLGYFAQKNAYVKSMNLEQLPKVPASGKQSVLVLMPNIRFQTKESLYWGRILDGISTCLEEDGFGMVIVSEQSVEHFVHFLNPNGILGLIGVGEISTPLLLEVHRIGLPMVLVDHEDMLIPSDTVFANNFESMYRLTKNLIGIGHKQLCFVGDIRYSRSFQDRFLGFRNAIEEMEGAEQQREDYLLRVEGYEHEAFEEQIKQWAMKRKKLRRLPTALLCANDMIAIGAVRALQELGIAVPDDISVTGFDNIEDSYRMEPALTTIHVPKEALGRRAVERLMERIVKKQAPIEKILLSSELLYRDSTAHVKNGAKQQ</sequence>
<dbReference type="Gene3D" id="1.10.260.40">
    <property type="entry name" value="lambda repressor-like DNA-binding domains"/>
    <property type="match status" value="1"/>
</dbReference>
<dbReference type="SUPFAM" id="SSF47413">
    <property type="entry name" value="lambda repressor-like DNA-binding domains"/>
    <property type="match status" value="1"/>
</dbReference>
<keyword evidence="3" id="KW-0238">DNA-binding</keyword>
<keyword evidence="2" id="KW-0805">Transcription regulation</keyword>
<evidence type="ECO:0000259" key="6">
    <source>
        <dbReference type="PROSITE" id="PS50932"/>
    </source>
</evidence>
<dbReference type="Pfam" id="PF00356">
    <property type="entry name" value="LacI"/>
    <property type="match status" value="1"/>
</dbReference>
<protein>
    <submittedName>
        <fullName evidence="7">LacI family transcriptional regulator</fullName>
    </submittedName>
</protein>
<dbReference type="CDD" id="cd01392">
    <property type="entry name" value="HTH_LacI"/>
    <property type="match status" value="1"/>
</dbReference>
<dbReference type="Gene3D" id="3.40.50.2300">
    <property type="match status" value="2"/>
</dbReference>
<feature type="domain" description="HTH lacI-type" evidence="6">
    <location>
        <begin position="5"/>
        <end position="61"/>
    </location>
</feature>
<keyword evidence="4" id="KW-0804">Transcription</keyword>
<evidence type="ECO:0000313" key="7">
    <source>
        <dbReference type="EMBL" id="MDQ0112080.1"/>
    </source>
</evidence>